<feature type="signal peptide" evidence="1">
    <location>
        <begin position="1"/>
        <end position="18"/>
    </location>
</feature>
<comment type="caution">
    <text evidence="2">The sequence shown here is derived from an EMBL/GenBank/DDBJ whole genome shotgun (WGS) entry which is preliminary data.</text>
</comment>
<evidence type="ECO:0000313" key="3">
    <source>
        <dbReference type="Proteomes" id="UP000321827"/>
    </source>
</evidence>
<evidence type="ECO:0000313" key="2">
    <source>
        <dbReference type="EMBL" id="GEM89243.1"/>
    </source>
</evidence>
<dbReference type="Proteomes" id="UP000321827">
    <property type="component" value="Unassembled WGS sequence"/>
</dbReference>
<keyword evidence="1" id="KW-0732">Signal</keyword>
<accession>A0A511RHY1</accession>
<dbReference type="OrthoDB" id="9255579at2"/>
<evidence type="ECO:0008006" key="4">
    <source>
        <dbReference type="Google" id="ProtNLM"/>
    </source>
</evidence>
<reference evidence="2 3" key="1">
    <citation type="submission" date="2019-07" db="EMBL/GenBank/DDBJ databases">
        <title>Whole genome shotgun sequence of Oceanithermus desulfurans NBRC 100063.</title>
        <authorList>
            <person name="Hosoyama A."/>
            <person name="Uohara A."/>
            <person name="Ohji S."/>
            <person name="Ichikawa N."/>
        </authorList>
    </citation>
    <scope>NUCLEOTIDE SEQUENCE [LARGE SCALE GENOMIC DNA]</scope>
    <source>
        <strain evidence="2 3">NBRC 100063</strain>
    </source>
</reference>
<dbReference type="RefSeq" id="WP_147145827.1">
    <property type="nucleotide sequence ID" value="NZ_BJXN01000003.1"/>
</dbReference>
<dbReference type="AlphaFoldDB" id="A0A511RHY1"/>
<evidence type="ECO:0000256" key="1">
    <source>
        <dbReference type="SAM" id="SignalP"/>
    </source>
</evidence>
<dbReference type="InterPro" id="IPR017853">
    <property type="entry name" value="GH"/>
</dbReference>
<dbReference type="SUPFAM" id="SSF51445">
    <property type="entry name" value="(Trans)glycosidases"/>
    <property type="match status" value="1"/>
</dbReference>
<organism evidence="2 3">
    <name type="scientific">Oceanithermus desulfurans NBRC 100063</name>
    <dbReference type="NCBI Taxonomy" id="1227550"/>
    <lineage>
        <taxon>Bacteria</taxon>
        <taxon>Thermotogati</taxon>
        <taxon>Deinococcota</taxon>
        <taxon>Deinococci</taxon>
        <taxon>Thermales</taxon>
        <taxon>Thermaceae</taxon>
        <taxon>Oceanithermus</taxon>
    </lineage>
</organism>
<protein>
    <recommendedName>
        <fullName evidence="4">Arabinogalactan endo-beta-1,4-galactanase</fullName>
    </recommendedName>
</protein>
<sequence>MRARIALLATLLLVTACAQQPDAGRPFAMGFTSWPYAFTDEAWAVTVAEVRAHGELITFHQDHGVPWWEAATGTAYDPNVETTLERQAAARSGFRWVYVSATPQNNDRRTLAGHWGARDHEPLPPEWAGRSFDDPEVISAYLNYLRRLVRTLEPDLLAYGIEVNAAYTPDDPRFAEFLAFCRKVYPVLKREFPDLTVFLTFQTDSWEVGRTDQLEVTRRLLPYTDLIALSTYPYVTPEAVRRGSAEGLPPEGWLDVWAALDPDKPLAVSETGFAAEDLVIPAYGFDVRATPGMQAAYVQRLLSDLERLKARFVVWWEVRDYDEGYAFLKEHGLDDPALLIWKDIGLEDGRGRPRPALEVWDAWRARPLRP</sequence>
<name>A0A511RHY1_9DEIN</name>
<dbReference type="Gene3D" id="3.20.20.80">
    <property type="entry name" value="Glycosidases"/>
    <property type="match status" value="1"/>
</dbReference>
<gene>
    <name evidence="2" type="ORF">ODE01S_06770</name>
</gene>
<proteinExistence type="predicted"/>
<feature type="chain" id="PRO_5021913217" description="Arabinogalactan endo-beta-1,4-galactanase" evidence="1">
    <location>
        <begin position="19"/>
        <end position="370"/>
    </location>
</feature>
<dbReference type="EMBL" id="BJXN01000003">
    <property type="protein sequence ID" value="GEM89243.1"/>
    <property type="molecule type" value="Genomic_DNA"/>
</dbReference>
<dbReference type="PROSITE" id="PS51257">
    <property type="entry name" value="PROKAR_LIPOPROTEIN"/>
    <property type="match status" value="1"/>
</dbReference>